<dbReference type="AlphaFoldDB" id="A0A1I7ZW13"/>
<evidence type="ECO:0000313" key="2">
    <source>
        <dbReference type="WBParaSite" id="L893_g30158.t1"/>
    </source>
</evidence>
<sequence length="96" mass="10647">MVPVGIAFGSNCTCVSKHEGSRAELYGTMVKTDSSTFEQCYLYAQHRASRSVIIFIYKTAMVLEAGRSIDRGNERVLEIAGGVLWTLQTRQKDARA</sequence>
<organism evidence="1 2">
    <name type="scientific">Steinernema glaseri</name>
    <dbReference type="NCBI Taxonomy" id="37863"/>
    <lineage>
        <taxon>Eukaryota</taxon>
        <taxon>Metazoa</taxon>
        <taxon>Ecdysozoa</taxon>
        <taxon>Nematoda</taxon>
        <taxon>Chromadorea</taxon>
        <taxon>Rhabditida</taxon>
        <taxon>Tylenchina</taxon>
        <taxon>Panagrolaimomorpha</taxon>
        <taxon>Strongyloidoidea</taxon>
        <taxon>Steinernematidae</taxon>
        <taxon>Steinernema</taxon>
    </lineage>
</organism>
<dbReference type="Proteomes" id="UP000095287">
    <property type="component" value="Unplaced"/>
</dbReference>
<evidence type="ECO:0000313" key="1">
    <source>
        <dbReference type="Proteomes" id="UP000095287"/>
    </source>
</evidence>
<proteinExistence type="predicted"/>
<reference evidence="2" key="1">
    <citation type="submission" date="2016-11" db="UniProtKB">
        <authorList>
            <consortium name="WormBaseParasite"/>
        </authorList>
    </citation>
    <scope>IDENTIFICATION</scope>
</reference>
<protein>
    <submittedName>
        <fullName evidence="2">Uncharacterized protein</fullName>
    </submittedName>
</protein>
<dbReference type="WBParaSite" id="L893_g30158.t1">
    <property type="protein sequence ID" value="L893_g30158.t1"/>
    <property type="gene ID" value="L893_g30158"/>
</dbReference>
<accession>A0A1I7ZW13</accession>
<keyword evidence="1" id="KW-1185">Reference proteome</keyword>
<name>A0A1I7ZW13_9BILA</name>